<evidence type="ECO:0000256" key="1">
    <source>
        <dbReference type="SAM" id="MobiDB-lite"/>
    </source>
</evidence>
<evidence type="ECO:0000313" key="2">
    <source>
        <dbReference type="EMBL" id="GAP45444.1"/>
    </source>
</evidence>
<protein>
    <submittedName>
        <fullName evidence="2">Cadherin domain containing protein</fullName>
    </submittedName>
</protein>
<dbReference type="EMBL" id="DF968187">
    <property type="protein sequence ID" value="GAP45444.1"/>
    <property type="molecule type" value="Genomic_DNA"/>
</dbReference>
<feature type="region of interest" description="Disordered" evidence="1">
    <location>
        <begin position="1"/>
        <end position="25"/>
    </location>
</feature>
<gene>
    <name evidence="2" type="ORF">SAZU_0173</name>
</gene>
<proteinExistence type="predicted"/>
<dbReference type="AlphaFoldDB" id="A0A0K8PDI4"/>
<evidence type="ECO:0000313" key="3">
    <source>
        <dbReference type="Proteomes" id="UP000053859"/>
    </source>
</evidence>
<keyword evidence="3" id="KW-1185">Reference proteome</keyword>
<organism evidence="2 3">
    <name type="scientific">Streptomyces azureus</name>
    <dbReference type="NCBI Taxonomy" id="146537"/>
    <lineage>
        <taxon>Bacteria</taxon>
        <taxon>Bacillati</taxon>
        <taxon>Actinomycetota</taxon>
        <taxon>Actinomycetes</taxon>
        <taxon>Kitasatosporales</taxon>
        <taxon>Streptomycetaceae</taxon>
        <taxon>Streptomyces</taxon>
    </lineage>
</organism>
<name>A0A0K8PDI4_STRAJ</name>
<reference evidence="2" key="1">
    <citation type="journal article" date="2015" name="Genome Announc.">
        <title>Draft Genome Sequence of Thiostrepton-Producing Streptomyces azureus ATCC 14921.</title>
        <authorList>
            <person name="Sakihara K."/>
            <person name="Maeda J."/>
            <person name="Tashiro K."/>
            <person name="Fujino Y."/>
            <person name="Kuhara S."/>
            <person name="Ohshima T."/>
            <person name="Ogata S."/>
            <person name="Doi K."/>
        </authorList>
    </citation>
    <scope>NUCLEOTIDE SEQUENCE [LARGE SCALE GENOMIC DNA]</scope>
    <source>
        <strain evidence="2">ATCC14921</strain>
    </source>
</reference>
<accession>A0A0K8PDI4</accession>
<dbReference type="Proteomes" id="UP000053859">
    <property type="component" value="Unassembled WGS sequence"/>
</dbReference>
<sequence length="99" mass="11049">MDAAEVHAFISRRSGASETQPTAGCRSPVRREAVFGLGVTDCVRGYEGRRRFAVLESDQDGGEGETTVRDFAPRNMHTPRQPITFCVYQWSVKGQSRTR</sequence>